<evidence type="ECO:0000259" key="1">
    <source>
        <dbReference type="PROSITE" id="PS50883"/>
    </source>
</evidence>
<dbReference type="PANTHER" id="PTHR33121">
    <property type="entry name" value="CYCLIC DI-GMP PHOSPHODIESTERASE PDEF"/>
    <property type="match status" value="1"/>
</dbReference>
<accession>A0A828Y4N0</accession>
<name>A0A828Y4N0_9LEPT</name>
<dbReference type="EMBL" id="AKWH02000032">
    <property type="protein sequence ID" value="EKO51833.1"/>
    <property type="molecule type" value="Genomic_DNA"/>
</dbReference>
<organism evidence="2 3">
    <name type="scientific">Leptospira kirschneri str. 200802841</name>
    <dbReference type="NCBI Taxonomy" id="1193047"/>
    <lineage>
        <taxon>Bacteria</taxon>
        <taxon>Pseudomonadati</taxon>
        <taxon>Spirochaetota</taxon>
        <taxon>Spirochaetia</taxon>
        <taxon>Leptospirales</taxon>
        <taxon>Leptospiraceae</taxon>
        <taxon>Leptospira</taxon>
    </lineage>
</organism>
<dbReference type="AlphaFoldDB" id="A0A828Y4N0"/>
<dbReference type="Gene3D" id="3.20.20.450">
    <property type="entry name" value="EAL domain"/>
    <property type="match status" value="1"/>
</dbReference>
<sequence>MLAEPGSEDFSKGFLNKYMLYSQDTSNLLSYGENNYQPHYQPILEVTNCNIIGYEVLGRFYFPEKNEYRSLGYQFHNPELDAIRLIQIDRLIREKAIRHLKDSGLRTKLFLNMMPNFLSMIHTGDVLDLKRIHVLNLIEKYDIPPSEVVLEITEDKFDGNIEKLLSIVNVFKDYGFKIAVDDLGVGFSNLERIGYIHPDIMKVDIKIMRESLNRRSFKNVLSAIADMSQKLGSDLLFEGIETEEELHLALSMGANLLQGFYFSRPQVEFQDKKQFNRTLRDTLEKFSGLRFMELLEEFQKGQSVIDSLGEKLEALRHNGKEDLPLVLHLMLSELPTEILSVFACDIFGYQITPTYFRVHPGEEWDSDLTEIGNNYAWRPFFIRHKAKVVQNAAKWTVTEPMYDMDLHKQVVIFTYTLRDNYILVIKMDWETEGRGLKTEDRRQ</sequence>
<dbReference type="PROSITE" id="PS50883">
    <property type="entry name" value="EAL"/>
    <property type="match status" value="1"/>
</dbReference>
<reference evidence="2" key="1">
    <citation type="submission" date="2012-10" db="EMBL/GenBank/DDBJ databases">
        <authorList>
            <person name="Harkins D.M."/>
            <person name="Durkin A.S."/>
            <person name="Brinkac L.M."/>
            <person name="Selengut J.D."/>
            <person name="Sanka R."/>
            <person name="DePew J."/>
            <person name="Purushe J."/>
            <person name="Picardeau M."/>
            <person name="Werts C."/>
            <person name="Goarant C."/>
            <person name="Vinetz J.M."/>
            <person name="Sutton G.G."/>
            <person name="Nelson W.C."/>
            <person name="Fouts D.E."/>
        </authorList>
    </citation>
    <scope>NUCLEOTIDE SEQUENCE [LARGE SCALE GENOMIC DNA]</scope>
    <source>
        <strain evidence="2">200802841</strain>
    </source>
</reference>
<keyword evidence="3" id="KW-1185">Reference proteome</keyword>
<evidence type="ECO:0000313" key="3">
    <source>
        <dbReference type="Proteomes" id="UP000006339"/>
    </source>
</evidence>
<dbReference type="SMART" id="SM00052">
    <property type="entry name" value="EAL"/>
    <property type="match status" value="1"/>
</dbReference>
<evidence type="ECO:0000313" key="2">
    <source>
        <dbReference type="EMBL" id="EKO51833.1"/>
    </source>
</evidence>
<feature type="domain" description="EAL" evidence="1">
    <location>
        <begin position="18"/>
        <end position="279"/>
    </location>
</feature>
<dbReference type="InterPro" id="IPR018842">
    <property type="entry name" value="YkuI_C"/>
</dbReference>
<dbReference type="GO" id="GO:0071111">
    <property type="term" value="F:cyclic-guanylate-specific phosphodiesterase activity"/>
    <property type="evidence" value="ECO:0007669"/>
    <property type="project" value="InterPro"/>
</dbReference>
<dbReference type="Gene3D" id="3.30.450.20">
    <property type="entry name" value="PAS domain"/>
    <property type="match status" value="1"/>
</dbReference>
<dbReference type="CDD" id="cd01948">
    <property type="entry name" value="EAL"/>
    <property type="match status" value="1"/>
</dbReference>
<dbReference type="Pfam" id="PF00563">
    <property type="entry name" value="EAL"/>
    <property type="match status" value="1"/>
</dbReference>
<dbReference type="InterPro" id="IPR050706">
    <property type="entry name" value="Cyclic-di-GMP_PDE-like"/>
</dbReference>
<dbReference type="SUPFAM" id="SSF103190">
    <property type="entry name" value="Sensory domain-like"/>
    <property type="match status" value="1"/>
</dbReference>
<comment type="caution">
    <text evidence="2">The sequence shown here is derived from an EMBL/GenBank/DDBJ whole genome shotgun (WGS) entry which is preliminary data.</text>
</comment>
<dbReference type="SUPFAM" id="SSF141868">
    <property type="entry name" value="EAL domain-like"/>
    <property type="match status" value="1"/>
</dbReference>
<dbReference type="InterPro" id="IPR001633">
    <property type="entry name" value="EAL_dom"/>
</dbReference>
<proteinExistence type="predicted"/>
<dbReference type="Proteomes" id="UP000006339">
    <property type="component" value="Unassembled WGS sequence"/>
</dbReference>
<dbReference type="Pfam" id="PF10388">
    <property type="entry name" value="YkuI_C"/>
    <property type="match status" value="1"/>
</dbReference>
<dbReference type="PANTHER" id="PTHR33121:SF82">
    <property type="entry name" value="SIGNAL TRANSDUCTION PROTEIN CONTAINING A EAL DOMAIN"/>
    <property type="match status" value="1"/>
</dbReference>
<gene>
    <name evidence="2" type="ORF">LEP1GSC131_1203</name>
</gene>
<dbReference type="InterPro" id="IPR035919">
    <property type="entry name" value="EAL_sf"/>
</dbReference>
<protein>
    <submittedName>
        <fullName evidence="2">Cyclic diguanylate phosphodiesterase (EAL) domain protein</fullName>
    </submittedName>
</protein>
<dbReference type="InterPro" id="IPR029151">
    <property type="entry name" value="Sensor-like_sf"/>
</dbReference>